<dbReference type="AlphaFoldDB" id="A0A3L6N4P3"/>
<proteinExistence type="predicted"/>
<evidence type="ECO:0000313" key="2">
    <source>
        <dbReference type="EMBL" id="RKK11622.1"/>
    </source>
</evidence>
<comment type="caution">
    <text evidence="2">The sequence shown here is derived from an EMBL/GenBank/DDBJ whole genome shotgun (WGS) entry which is preliminary data.</text>
</comment>
<evidence type="ECO:0008006" key="3">
    <source>
        <dbReference type="Google" id="ProtNLM"/>
    </source>
</evidence>
<sequence>MKFTGIALALVLATNARAWNLEFYSDFKHIKTHGTERGVCHNLRSSYDEKTKMIYFNPSTPSYPDPKGYTAYSKADCKGNKYYGSDGWQYPDKNGDGTRFRSYRVTKN</sequence>
<keyword evidence="1" id="KW-0732">Signal</keyword>
<dbReference type="EMBL" id="MRCU01000009">
    <property type="protein sequence ID" value="RKK11622.1"/>
    <property type="molecule type" value="Genomic_DNA"/>
</dbReference>
<evidence type="ECO:0000256" key="1">
    <source>
        <dbReference type="SAM" id="SignalP"/>
    </source>
</evidence>
<feature type="signal peptide" evidence="1">
    <location>
        <begin position="1"/>
        <end position="18"/>
    </location>
</feature>
<reference evidence="2" key="1">
    <citation type="journal article" date="2018" name="Sci. Rep.">
        <title>Characterisation of pathogen-specific regions and novel effector candidates in Fusarium oxysporum f. sp. cepae.</title>
        <authorList>
            <person name="Armitage A.D."/>
            <person name="Taylor A."/>
            <person name="Sobczyk M.K."/>
            <person name="Baxter L."/>
            <person name="Greenfield B.P."/>
            <person name="Bates H.J."/>
            <person name="Wilson F."/>
            <person name="Jackson A.C."/>
            <person name="Ott S."/>
            <person name="Harrison R.J."/>
            <person name="Clarkson J.P."/>
        </authorList>
    </citation>
    <scope>NUCLEOTIDE SEQUENCE [LARGE SCALE GENOMIC DNA]</scope>
    <source>
        <strain evidence="2">FoC_Fus2</strain>
    </source>
</reference>
<accession>A0A3L6N4P3</accession>
<protein>
    <recommendedName>
        <fullName evidence="3">Secreted protein</fullName>
    </recommendedName>
</protein>
<gene>
    <name evidence="2" type="ORF">BFJ65_g13499</name>
</gene>
<organism evidence="2">
    <name type="scientific">Fusarium oxysporum f. sp. cepae</name>
    <dbReference type="NCBI Taxonomy" id="396571"/>
    <lineage>
        <taxon>Eukaryota</taxon>
        <taxon>Fungi</taxon>
        <taxon>Dikarya</taxon>
        <taxon>Ascomycota</taxon>
        <taxon>Pezizomycotina</taxon>
        <taxon>Sordariomycetes</taxon>
        <taxon>Hypocreomycetidae</taxon>
        <taxon>Hypocreales</taxon>
        <taxon>Nectriaceae</taxon>
        <taxon>Fusarium</taxon>
        <taxon>Fusarium oxysporum species complex</taxon>
    </lineage>
</organism>
<name>A0A3L6N4P3_FUSOX</name>
<dbReference type="Proteomes" id="UP000270866">
    <property type="component" value="Chromosome 11"/>
</dbReference>
<feature type="chain" id="PRO_5018065995" description="Secreted protein" evidence="1">
    <location>
        <begin position="19"/>
        <end position="108"/>
    </location>
</feature>